<feature type="domain" description="Serpin" evidence="14">
    <location>
        <begin position="31"/>
        <end position="463"/>
    </location>
</feature>
<gene>
    <name evidence="15" type="ORF">IscW_ISCW023619</name>
</gene>
<dbReference type="GO" id="GO:0004674">
    <property type="term" value="F:protein serine/threonine kinase activity"/>
    <property type="evidence" value="ECO:0007669"/>
    <property type="project" value="UniProtKB-EC"/>
</dbReference>
<dbReference type="GO" id="GO:0090729">
    <property type="term" value="F:toxin activity"/>
    <property type="evidence" value="ECO:0007669"/>
    <property type="project" value="UniProtKB-KW"/>
</dbReference>
<proteinExistence type="inferred from homology"/>
<dbReference type="EMBL" id="DS963588">
    <property type="protein sequence ID" value="EEC19554.1"/>
    <property type="molecule type" value="Genomic_DNA"/>
</dbReference>
<keyword evidence="9" id="KW-0325">Glycoprotein</keyword>
<accession>B7QL32</accession>
<dbReference type="Pfam" id="PF00079">
    <property type="entry name" value="Serpin"/>
    <property type="match status" value="2"/>
</dbReference>
<evidence type="ECO:0000256" key="13">
    <source>
        <dbReference type="SAM" id="SignalP"/>
    </source>
</evidence>
<evidence type="ECO:0000313" key="15">
    <source>
        <dbReference type="EMBL" id="EEC19554.1"/>
    </source>
</evidence>
<dbReference type="CDD" id="cd19577">
    <property type="entry name" value="serpinJ_IRS-2-like"/>
    <property type="match status" value="1"/>
</dbReference>
<dbReference type="InterPro" id="IPR000215">
    <property type="entry name" value="Serpin_fam"/>
</dbReference>
<keyword evidence="8" id="KW-0722">Serine protease inhibitor</keyword>
<keyword evidence="4" id="KW-0800">Toxin</keyword>
<keyword evidence="11" id="KW-1203">Blood coagulation cascade inhibiting toxin</keyword>
<keyword evidence="7" id="KW-0391">Immunity</keyword>
<keyword evidence="17" id="KW-1185">Reference proteome</keyword>
<comment type="subcellular location">
    <subcellularLocation>
        <location evidence="1">Secreted</location>
    </subcellularLocation>
</comment>
<evidence type="ECO:0000313" key="16">
    <source>
        <dbReference type="EnsemblMetazoa" id="ISCW023619-PA"/>
    </source>
</evidence>
<evidence type="ECO:0000256" key="2">
    <source>
        <dbReference type="ARBA" id="ARBA00009500"/>
    </source>
</evidence>
<evidence type="ECO:0000256" key="9">
    <source>
        <dbReference type="ARBA" id="ARBA00023180"/>
    </source>
</evidence>
<dbReference type="SUPFAM" id="SSF56574">
    <property type="entry name" value="Serpins"/>
    <property type="match status" value="2"/>
</dbReference>
<dbReference type="FunCoup" id="B7QL32">
    <property type="interactions" value="7"/>
</dbReference>
<keyword evidence="10" id="KW-1199">Hemostasis impairing toxin</keyword>
<dbReference type="PANTHER" id="PTHR11461:SF211">
    <property type="entry name" value="GH10112P-RELATED"/>
    <property type="match status" value="1"/>
</dbReference>
<dbReference type="EMBL" id="ABJB010240913">
    <property type="status" value="NOT_ANNOTATED_CDS"/>
    <property type="molecule type" value="Genomic_DNA"/>
</dbReference>
<dbReference type="Gene3D" id="2.30.39.10">
    <property type="entry name" value="Alpha-1-antitrypsin, domain 1"/>
    <property type="match status" value="1"/>
</dbReference>
<dbReference type="InterPro" id="IPR036186">
    <property type="entry name" value="Serpin_sf"/>
</dbReference>
<dbReference type="PaxDb" id="6945-B7QL32"/>
<reference evidence="16" key="2">
    <citation type="submission" date="2020-05" db="UniProtKB">
        <authorList>
            <consortium name="EnsemblMetazoa"/>
        </authorList>
    </citation>
    <scope>IDENTIFICATION</scope>
    <source>
        <strain evidence="16">wikel</strain>
    </source>
</reference>
<evidence type="ECO:0000256" key="8">
    <source>
        <dbReference type="ARBA" id="ARBA00022900"/>
    </source>
</evidence>
<dbReference type="SMART" id="SM00093">
    <property type="entry name" value="SERPIN"/>
    <property type="match status" value="1"/>
</dbReference>
<sequence length="463" mass="51235">MKVLTLFLSTFALCWAEEDDKITSASNNLGLRLFPLLPSPPEENVFFSPCSLSVAMGMAYAGARGETRQELYDHLGYSSAGLPEAQVLDAYARQMQRHQPGQSNTTIDVANSAAIHLTLSLLNEYENTLKNSFKADLQTVDFVDGGQAAVDVINRWVKKKTHDKIESLFSAPLSPLTRFVLLNAIYFKGTWETEFEKKNTRNMPFLNGGVTQAEVQTMVEKIRIRHNSFEDLGVDVAELPYRGGDYSMLILLPKEKTGVEVLKGNLTAGLLQTLIDRLVQREVTVFLPKFKLATKYYLKEFLQKLGIKRIFGKDADLSGISEDASLKVSAVVQKAVVEVNEEGTEAAVVSGVVGAIRAFKLETKYYLKEFLQKLGIKRIFGKDADLSGISEDASLKVSAVVQKAVVEVNEEGTEAAVVSGVVGAIRASAPQRSFEFRVDHPFLFFIRNTRTNGLLFMGQVNKL</sequence>
<dbReference type="GO" id="GO:0005615">
    <property type="term" value="C:extracellular space"/>
    <property type="evidence" value="ECO:0000318"/>
    <property type="project" value="GO_Central"/>
</dbReference>
<evidence type="ECO:0000256" key="7">
    <source>
        <dbReference type="ARBA" id="ARBA00022859"/>
    </source>
</evidence>
<dbReference type="EC" id="2.7.11.1" evidence="15"/>
<dbReference type="FunFam" id="3.30.497.10:FF:000031">
    <property type="entry name" value="Putative salivary serpin"/>
    <property type="match status" value="2"/>
</dbReference>
<dbReference type="OrthoDB" id="671595at2759"/>
<dbReference type="GO" id="GO:0002376">
    <property type="term" value="P:immune system process"/>
    <property type="evidence" value="ECO:0007669"/>
    <property type="project" value="UniProtKB-KW"/>
</dbReference>
<dbReference type="EMBL" id="ABJB010081926">
    <property type="status" value="NOT_ANNOTATED_CDS"/>
    <property type="molecule type" value="Genomic_DNA"/>
</dbReference>
<dbReference type="InterPro" id="IPR042185">
    <property type="entry name" value="Serpin_sf_2"/>
</dbReference>
<dbReference type="VEuPathDB" id="VectorBase:ISCP_032116"/>
<reference evidence="15 17" key="1">
    <citation type="submission" date="2008-03" db="EMBL/GenBank/DDBJ databases">
        <title>Annotation of Ixodes scapularis.</title>
        <authorList>
            <consortium name="Ixodes scapularis Genome Project Consortium"/>
            <person name="Caler E."/>
            <person name="Hannick L.I."/>
            <person name="Bidwell S."/>
            <person name="Joardar V."/>
            <person name="Thiagarajan M."/>
            <person name="Amedeo P."/>
            <person name="Galinsky K.J."/>
            <person name="Schobel S."/>
            <person name="Inman J."/>
            <person name="Hostetler J."/>
            <person name="Miller J."/>
            <person name="Hammond M."/>
            <person name="Megy K."/>
            <person name="Lawson D."/>
            <person name="Kodira C."/>
            <person name="Sutton G."/>
            <person name="Meyer J."/>
            <person name="Hill C.A."/>
            <person name="Birren B."/>
            <person name="Nene V."/>
            <person name="Collins F."/>
            <person name="Alarcon-Chaidez F."/>
            <person name="Wikel S."/>
            <person name="Strausberg R."/>
        </authorList>
    </citation>
    <scope>NUCLEOTIDE SEQUENCE [LARGE SCALE GENOMIC DNA]</scope>
    <source>
        <strain evidence="17">Wikel</strain>
        <strain evidence="15">Wikel colony</strain>
    </source>
</reference>
<evidence type="ECO:0000256" key="4">
    <source>
        <dbReference type="ARBA" id="ARBA00022656"/>
    </source>
</evidence>
<dbReference type="GO" id="GO:0004867">
    <property type="term" value="F:serine-type endopeptidase inhibitor activity"/>
    <property type="evidence" value="ECO:0007669"/>
    <property type="project" value="UniProtKB-KW"/>
</dbReference>
<feature type="signal peptide" evidence="13">
    <location>
        <begin position="1"/>
        <end position="16"/>
    </location>
</feature>
<comment type="similarity">
    <text evidence="2 12">Belongs to the serpin family.</text>
</comment>
<keyword evidence="5" id="KW-0646">Protease inhibitor</keyword>
<evidence type="ECO:0000256" key="3">
    <source>
        <dbReference type="ARBA" id="ARBA00022525"/>
    </source>
</evidence>
<dbReference type="HOGENOM" id="CLU_023330_0_2_1"/>
<evidence type="ECO:0000256" key="11">
    <source>
        <dbReference type="ARBA" id="ARBA00034146"/>
    </source>
</evidence>
<dbReference type="PROSITE" id="PS00284">
    <property type="entry name" value="SERPIN"/>
    <property type="match status" value="1"/>
</dbReference>
<dbReference type="FunFam" id="2.30.39.10:FF:000083">
    <property type="entry name" value="Serpin-2 precursor, putative"/>
    <property type="match status" value="1"/>
</dbReference>
<dbReference type="GO" id="GO:0050776">
    <property type="term" value="P:regulation of immune response"/>
    <property type="evidence" value="ECO:0000318"/>
    <property type="project" value="GO_Central"/>
</dbReference>
<name>B7QL32_IXOSC</name>
<feature type="chain" id="PRO_5010827089" evidence="13">
    <location>
        <begin position="17"/>
        <end position="463"/>
    </location>
</feature>
<dbReference type="PANTHER" id="PTHR11461">
    <property type="entry name" value="SERINE PROTEASE INHIBITOR, SERPIN"/>
    <property type="match status" value="1"/>
</dbReference>
<dbReference type="EnsemblMetazoa" id="ISCW023619-RA">
    <property type="protein sequence ID" value="ISCW023619-PA"/>
    <property type="gene ID" value="ISCW023619"/>
</dbReference>
<protein>
    <submittedName>
        <fullName evidence="15 16">Secreted salivary gland peptide, putative</fullName>
        <ecNumber evidence="15">2.7.11.1</ecNumber>
    </submittedName>
</protein>
<dbReference type="VEuPathDB" id="VectorBase:ISCW023619"/>
<dbReference type="Gene3D" id="3.30.497.10">
    <property type="entry name" value="Antithrombin, subunit I, domain 2"/>
    <property type="match status" value="2"/>
</dbReference>
<evidence type="ECO:0000256" key="1">
    <source>
        <dbReference type="ARBA" id="ARBA00004613"/>
    </source>
</evidence>
<dbReference type="InterPro" id="IPR042178">
    <property type="entry name" value="Serpin_sf_1"/>
</dbReference>
<evidence type="ECO:0000256" key="6">
    <source>
        <dbReference type="ARBA" id="ARBA00022729"/>
    </source>
</evidence>
<keyword evidence="15" id="KW-0808">Transferase</keyword>
<keyword evidence="6 13" id="KW-0732">Signal</keyword>
<dbReference type="AlphaFoldDB" id="B7QL32"/>
<dbReference type="InterPro" id="IPR023796">
    <property type="entry name" value="Serpin_dom"/>
</dbReference>
<dbReference type="Proteomes" id="UP000001555">
    <property type="component" value="Unassembled WGS sequence"/>
</dbReference>
<evidence type="ECO:0000313" key="17">
    <source>
        <dbReference type="Proteomes" id="UP000001555"/>
    </source>
</evidence>
<dbReference type="InterPro" id="IPR023795">
    <property type="entry name" value="Serpin_CS"/>
</dbReference>
<evidence type="ECO:0000256" key="10">
    <source>
        <dbReference type="ARBA" id="ARBA00023240"/>
    </source>
</evidence>
<evidence type="ECO:0000259" key="14">
    <source>
        <dbReference type="SMART" id="SM00093"/>
    </source>
</evidence>
<organism>
    <name type="scientific">Ixodes scapularis</name>
    <name type="common">Black-legged tick</name>
    <name type="synonym">Deer tick</name>
    <dbReference type="NCBI Taxonomy" id="6945"/>
    <lineage>
        <taxon>Eukaryota</taxon>
        <taxon>Metazoa</taxon>
        <taxon>Ecdysozoa</taxon>
        <taxon>Arthropoda</taxon>
        <taxon>Chelicerata</taxon>
        <taxon>Arachnida</taxon>
        <taxon>Acari</taxon>
        <taxon>Parasitiformes</taxon>
        <taxon>Ixodida</taxon>
        <taxon>Ixodoidea</taxon>
        <taxon>Ixodidae</taxon>
        <taxon>Ixodinae</taxon>
        <taxon>Ixodes</taxon>
    </lineage>
</organism>
<dbReference type="VEuPathDB" id="VectorBase:ISCI023619"/>
<dbReference type="EMBL" id="ABJB010626477">
    <property type="status" value="NOT_ANNOTATED_CDS"/>
    <property type="molecule type" value="Genomic_DNA"/>
</dbReference>
<evidence type="ECO:0000256" key="5">
    <source>
        <dbReference type="ARBA" id="ARBA00022690"/>
    </source>
</evidence>
<keyword evidence="3" id="KW-0964">Secreted</keyword>
<evidence type="ECO:0000256" key="12">
    <source>
        <dbReference type="RuleBase" id="RU000411"/>
    </source>
</evidence>
<dbReference type="InParanoid" id="B7QL32"/>